<dbReference type="RefSeq" id="WP_058875407.1">
    <property type="nucleotide sequence ID" value="NZ_LQBK01000041.1"/>
</dbReference>
<organism evidence="2 3">
    <name type="scientific">Kocuria rosea subsp. polaris</name>
    <dbReference type="NCBI Taxonomy" id="136273"/>
    <lineage>
        <taxon>Bacteria</taxon>
        <taxon>Bacillati</taxon>
        <taxon>Actinomycetota</taxon>
        <taxon>Actinomycetes</taxon>
        <taxon>Micrococcales</taxon>
        <taxon>Micrococcaceae</taxon>
        <taxon>Kocuria</taxon>
    </lineage>
</organism>
<accession>A0A0W8I1Y8</accession>
<keyword evidence="1" id="KW-0812">Transmembrane</keyword>
<dbReference type="Proteomes" id="UP000053512">
    <property type="component" value="Unassembled WGS sequence"/>
</dbReference>
<reference evidence="3" key="1">
    <citation type="submission" date="2015-12" db="EMBL/GenBank/DDBJ databases">
        <authorList>
            <person name="Nair G.R."/>
            <person name="Kaur G."/>
            <person name="Mayilraj S."/>
        </authorList>
    </citation>
    <scope>NUCLEOTIDE SEQUENCE [LARGE SCALE GENOMIC DNA]</scope>
    <source>
        <strain evidence="3">CD08_4</strain>
    </source>
</reference>
<evidence type="ECO:0000256" key="1">
    <source>
        <dbReference type="SAM" id="Phobius"/>
    </source>
</evidence>
<evidence type="ECO:0000313" key="2">
    <source>
        <dbReference type="EMBL" id="KUG51725.1"/>
    </source>
</evidence>
<keyword evidence="1" id="KW-1133">Transmembrane helix</keyword>
<keyword evidence="1" id="KW-0472">Membrane</keyword>
<dbReference type="EMBL" id="LQBK01000041">
    <property type="protein sequence ID" value="KUG51725.1"/>
    <property type="molecule type" value="Genomic_DNA"/>
</dbReference>
<gene>
    <name evidence="2" type="ORF">AVL61_15915</name>
</gene>
<protein>
    <submittedName>
        <fullName evidence="2">Uncharacterized protein</fullName>
    </submittedName>
</protein>
<proteinExistence type="predicted"/>
<feature type="transmembrane region" description="Helical" evidence="1">
    <location>
        <begin position="41"/>
        <end position="61"/>
    </location>
</feature>
<evidence type="ECO:0000313" key="3">
    <source>
        <dbReference type="Proteomes" id="UP000053512"/>
    </source>
</evidence>
<dbReference type="AlphaFoldDB" id="A0A0W8I1Y8"/>
<sequence length="75" mass="8512">MSARGASMNSRSERNFMVFLLVLISLQVALKLTLWPPEETFDVVLVVFFLLLLVAAAARTIQLHLRVRRGTEPEE</sequence>
<comment type="caution">
    <text evidence="2">The sequence shown here is derived from an EMBL/GenBank/DDBJ whole genome shotgun (WGS) entry which is preliminary data.</text>
</comment>
<name>A0A0W8I1Y8_KOCRO</name>